<reference evidence="1 2" key="1">
    <citation type="submission" date="2018-04" db="EMBL/GenBank/DDBJ databases">
        <title>Genomic Encyclopedia of Archaeal and Bacterial Type Strains, Phase II (KMG-II): from individual species to whole genera.</title>
        <authorList>
            <person name="Goeker M."/>
        </authorList>
    </citation>
    <scope>NUCLEOTIDE SEQUENCE [LARGE SCALE GENOMIC DNA]</scope>
    <source>
        <strain evidence="1 2">DSM 100162</strain>
    </source>
</reference>
<evidence type="ECO:0000313" key="1">
    <source>
        <dbReference type="EMBL" id="PTX15048.1"/>
    </source>
</evidence>
<accession>A0A2T5YEA0</accession>
<comment type="caution">
    <text evidence="1">The sequence shown here is derived from an EMBL/GenBank/DDBJ whole genome shotgun (WGS) entry which is preliminary data.</text>
</comment>
<proteinExistence type="predicted"/>
<name>A0A2T5YEA0_9BACT</name>
<dbReference type="Proteomes" id="UP000244225">
    <property type="component" value="Unassembled WGS sequence"/>
</dbReference>
<dbReference type="EMBL" id="QBKI01000009">
    <property type="protein sequence ID" value="PTX15048.1"/>
    <property type="molecule type" value="Genomic_DNA"/>
</dbReference>
<gene>
    <name evidence="1" type="ORF">C8N40_109146</name>
</gene>
<organism evidence="1 2">
    <name type="scientific">Pontibacter mucosus</name>
    <dbReference type="NCBI Taxonomy" id="1649266"/>
    <lineage>
        <taxon>Bacteria</taxon>
        <taxon>Pseudomonadati</taxon>
        <taxon>Bacteroidota</taxon>
        <taxon>Cytophagia</taxon>
        <taxon>Cytophagales</taxon>
        <taxon>Hymenobacteraceae</taxon>
        <taxon>Pontibacter</taxon>
    </lineage>
</organism>
<protein>
    <submittedName>
        <fullName evidence="1">Uncharacterized protein</fullName>
    </submittedName>
</protein>
<dbReference type="AlphaFoldDB" id="A0A2T5YEA0"/>
<evidence type="ECO:0000313" key="2">
    <source>
        <dbReference type="Proteomes" id="UP000244225"/>
    </source>
</evidence>
<keyword evidence="2" id="KW-1185">Reference proteome</keyword>
<sequence length="82" mass="9042">MNIRDCFQKDSSLFEFLQTSNYTCCYSGRTSYSAPYGSFHSGVSYSKYAYSSSSFIGSTAFSHRVRNGNPGFTALNGRAVVC</sequence>